<name>A0A401YYR0_9ACTN</name>
<comment type="caution">
    <text evidence="1">The sequence shown here is derived from an EMBL/GenBank/DDBJ whole genome shotgun (WGS) entry which is preliminary data.</text>
</comment>
<dbReference type="Proteomes" id="UP000286931">
    <property type="component" value="Unassembled WGS sequence"/>
</dbReference>
<proteinExistence type="predicted"/>
<protein>
    <submittedName>
        <fullName evidence="1">Uncharacterized protein</fullName>
    </submittedName>
</protein>
<organism evidence="1 2">
    <name type="scientific">Embleya hyalina</name>
    <dbReference type="NCBI Taxonomy" id="516124"/>
    <lineage>
        <taxon>Bacteria</taxon>
        <taxon>Bacillati</taxon>
        <taxon>Actinomycetota</taxon>
        <taxon>Actinomycetes</taxon>
        <taxon>Kitasatosporales</taxon>
        <taxon>Streptomycetaceae</taxon>
        <taxon>Embleya</taxon>
    </lineage>
</organism>
<evidence type="ECO:0000313" key="1">
    <source>
        <dbReference type="EMBL" id="GCD99737.1"/>
    </source>
</evidence>
<gene>
    <name evidence="1" type="ORF">EHYA_07459</name>
</gene>
<sequence length="62" mass="7225">MRLRRARHWNGRQKAATSDRELADVMVDRAKSAAVKAERRGDKQAWYSLAQTLDAWCREHEA</sequence>
<accession>A0A401YYR0</accession>
<evidence type="ECO:0000313" key="2">
    <source>
        <dbReference type="Proteomes" id="UP000286931"/>
    </source>
</evidence>
<reference evidence="1 2" key="1">
    <citation type="submission" date="2018-12" db="EMBL/GenBank/DDBJ databases">
        <title>Draft genome sequence of Embleya hyalina NBRC 13850T.</title>
        <authorList>
            <person name="Komaki H."/>
            <person name="Hosoyama A."/>
            <person name="Kimura A."/>
            <person name="Ichikawa N."/>
            <person name="Tamura T."/>
        </authorList>
    </citation>
    <scope>NUCLEOTIDE SEQUENCE [LARGE SCALE GENOMIC DNA]</scope>
    <source>
        <strain evidence="1 2">NBRC 13850</strain>
    </source>
</reference>
<dbReference type="EMBL" id="BIFH01000034">
    <property type="protein sequence ID" value="GCD99737.1"/>
    <property type="molecule type" value="Genomic_DNA"/>
</dbReference>
<keyword evidence="2" id="KW-1185">Reference proteome</keyword>
<dbReference type="AlphaFoldDB" id="A0A401YYR0"/>